<evidence type="ECO:0000313" key="2">
    <source>
        <dbReference type="EMBL" id="KAJ7724669.1"/>
    </source>
</evidence>
<protein>
    <recommendedName>
        <fullName evidence="4">CxC1-like cysteine cluster associated with KDZ transposases domain-containing protein</fullName>
    </recommendedName>
</protein>
<accession>A0AAD7HPA7</accession>
<dbReference type="AlphaFoldDB" id="A0AAD7HPA7"/>
<sequence>MAPGGSNTKGPIKVRPPVVRIGGSGPGPYGVRHREVQNVTSTVAERARREEQRKLQAQYDALNDADRLRFNKVRDQADPEMPWNDPDGDEVQADGGGATRWGAEGLGMSGAGGEFRDTLEAAMRKERETAKKKRAPDRRIRRDRTKKQVEAFAAQMEAIADAYLKWSHLVGDTLDGPIPSTKEKSDGTCTLTVVDIFDSFSVTLPTYKADVFDVCSVIWQGAFPSTPYDAQVAFSTRTLELFRLAHVRAPGLSIQKWVKTLADLHKLPFKPYVAHQFSVAYDMYLGARNIVAYHVKHVLGRDAPNWRATNCCDACMYKLEGELPLEYPMLDYDEEGNLLPGVSKERFDPRAATAGKDYFIPRDKVNLWAKDKIKEPCKPRVEEKSACEERWKNLAEDSTKKMWGVYNETGIFLMLCRHSFGLWAINMIRSGEL</sequence>
<name>A0AAD7HPA7_9AGAR</name>
<feature type="compositionally biased region" description="Basic residues" evidence="1">
    <location>
        <begin position="130"/>
        <end position="145"/>
    </location>
</feature>
<gene>
    <name evidence="2" type="ORF">B0H16DRAFT_1895413</name>
</gene>
<keyword evidence="3" id="KW-1185">Reference proteome</keyword>
<feature type="region of interest" description="Disordered" evidence="1">
    <location>
        <begin position="126"/>
        <end position="146"/>
    </location>
</feature>
<dbReference type="InterPro" id="IPR040521">
    <property type="entry name" value="KDZ"/>
</dbReference>
<evidence type="ECO:0000256" key="1">
    <source>
        <dbReference type="SAM" id="MobiDB-lite"/>
    </source>
</evidence>
<reference evidence="2" key="1">
    <citation type="submission" date="2023-03" db="EMBL/GenBank/DDBJ databases">
        <title>Massive genome expansion in bonnet fungi (Mycena s.s.) driven by repeated elements and novel gene families across ecological guilds.</title>
        <authorList>
            <consortium name="Lawrence Berkeley National Laboratory"/>
            <person name="Harder C.B."/>
            <person name="Miyauchi S."/>
            <person name="Viragh M."/>
            <person name="Kuo A."/>
            <person name="Thoen E."/>
            <person name="Andreopoulos B."/>
            <person name="Lu D."/>
            <person name="Skrede I."/>
            <person name="Drula E."/>
            <person name="Henrissat B."/>
            <person name="Morin E."/>
            <person name="Kohler A."/>
            <person name="Barry K."/>
            <person name="LaButti K."/>
            <person name="Morin E."/>
            <person name="Salamov A."/>
            <person name="Lipzen A."/>
            <person name="Mereny Z."/>
            <person name="Hegedus B."/>
            <person name="Baldrian P."/>
            <person name="Stursova M."/>
            <person name="Weitz H."/>
            <person name="Taylor A."/>
            <person name="Grigoriev I.V."/>
            <person name="Nagy L.G."/>
            <person name="Martin F."/>
            <person name="Kauserud H."/>
        </authorList>
    </citation>
    <scope>NUCLEOTIDE SEQUENCE</scope>
    <source>
        <strain evidence="2">CBHHK182m</strain>
    </source>
</reference>
<dbReference type="EMBL" id="JARKIB010000200">
    <property type="protein sequence ID" value="KAJ7724669.1"/>
    <property type="molecule type" value="Genomic_DNA"/>
</dbReference>
<evidence type="ECO:0000313" key="3">
    <source>
        <dbReference type="Proteomes" id="UP001215598"/>
    </source>
</evidence>
<dbReference type="Pfam" id="PF18758">
    <property type="entry name" value="KDZ"/>
    <property type="match status" value="1"/>
</dbReference>
<evidence type="ECO:0008006" key="4">
    <source>
        <dbReference type="Google" id="ProtNLM"/>
    </source>
</evidence>
<comment type="caution">
    <text evidence="2">The sequence shown here is derived from an EMBL/GenBank/DDBJ whole genome shotgun (WGS) entry which is preliminary data.</text>
</comment>
<dbReference type="Proteomes" id="UP001215598">
    <property type="component" value="Unassembled WGS sequence"/>
</dbReference>
<organism evidence="2 3">
    <name type="scientific">Mycena metata</name>
    <dbReference type="NCBI Taxonomy" id="1033252"/>
    <lineage>
        <taxon>Eukaryota</taxon>
        <taxon>Fungi</taxon>
        <taxon>Dikarya</taxon>
        <taxon>Basidiomycota</taxon>
        <taxon>Agaricomycotina</taxon>
        <taxon>Agaricomycetes</taxon>
        <taxon>Agaricomycetidae</taxon>
        <taxon>Agaricales</taxon>
        <taxon>Marasmiineae</taxon>
        <taxon>Mycenaceae</taxon>
        <taxon>Mycena</taxon>
    </lineage>
</organism>
<feature type="region of interest" description="Disordered" evidence="1">
    <location>
        <begin position="1"/>
        <end position="50"/>
    </location>
</feature>
<proteinExistence type="predicted"/>